<dbReference type="SUPFAM" id="SSF48452">
    <property type="entry name" value="TPR-like"/>
    <property type="match status" value="1"/>
</dbReference>
<feature type="domain" description="CHAT" evidence="1">
    <location>
        <begin position="528"/>
        <end position="663"/>
    </location>
</feature>
<dbReference type="Gene3D" id="1.25.40.10">
    <property type="entry name" value="Tetratricopeptide repeat domain"/>
    <property type="match status" value="1"/>
</dbReference>
<gene>
    <name evidence="2" type="ORF">C7999DRAFT_44254</name>
</gene>
<evidence type="ECO:0000313" key="2">
    <source>
        <dbReference type="EMBL" id="KAK4244031.1"/>
    </source>
</evidence>
<keyword evidence="3" id="KW-1185">Reference proteome</keyword>
<reference evidence="2" key="2">
    <citation type="submission" date="2023-05" db="EMBL/GenBank/DDBJ databases">
        <authorList>
            <consortium name="Lawrence Berkeley National Laboratory"/>
            <person name="Steindorff A."/>
            <person name="Hensen N."/>
            <person name="Bonometti L."/>
            <person name="Westerberg I."/>
            <person name="Brannstrom I.O."/>
            <person name="Guillou S."/>
            <person name="Cros-Aarteil S."/>
            <person name="Calhoun S."/>
            <person name="Haridas S."/>
            <person name="Kuo A."/>
            <person name="Mondo S."/>
            <person name="Pangilinan J."/>
            <person name="Riley R."/>
            <person name="Labutti K."/>
            <person name="Andreopoulos B."/>
            <person name="Lipzen A."/>
            <person name="Chen C."/>
            <person name="Yanf M."/>
            <person name="Daum C."/>
            <person name="Ng V."/>
            <person name="Clum A."/>
            <person name="Ohm R."/>
            <person name="Martin F."/>
            <person name="Silar P."/>
            <person name="Natvig D."/>
            <person name="Lalanne C."/>
            <person name="Gautier V."/>
            <person name="Ament-Velasquez S.L."/>
            <person name="Kruys A."/>
            <person name="Hutchinson M.I."/>
            <person name="Powell A.J."/>
            <person name="Barry K."/>
            <person name="Miller A.N."/>
            <person name="Grigoriev I.V."/>
            <person name="Debuchy R."/>
            <person name="Gladieux P."/>
            <person name="Thoren M.H."/>
            <person name="Johannesson H."/>
        </authorList>
    </citation>
    <scope>NUCLEOTIDE SEQUENCE</scope>
    <source>
        <strain evidence="2">CBS 359.72</strain>
    </source>
</reference>
<dbReference type="InterPro" id="IPR024983">
    <property type="entry name" value="CHAT_dom"/>
</dbReference>
<accession>A0AAN7CLV3</accession>
<comment type="caution">
    <text evidence="2">The sequence shown here is derived from an EMBL/GenBank/DDBJ whole genome shotgun (WGS) entry which is preliminary data.</text>
</comment>
<reference evidence="2" key="1">
    <citation type="journal article" date="2023" name="Mol. Phylogenet. Evol.">
        <title>Genome-scale phylogeny and comparative genomics of the fungal order Sordariales.</title>
        <authorList>
            <person name="Hensen N."/>
            <person name="Bonometti L."/>
            <person name="Westerberg I."/>
            <person name="Brannstrom I.O."/>
            <person name="Guillou S."/>
            <person name="Cros-Aarteil S."/>
            <person name="Calhoun S."/>
            <person name="Haridas S."/>
            <person name="Kuo A."/>
            <person name="Mondo S."/>
            <person name="Pangilinan J."/>
            <person name="Riley R."/>
            <person name="LaButti K."/>
            <person name="Andreopoulos B."/>
            <person name="Lipzen A."/>
            <person name="Chen C."/>
            <person name="Yan M."/>
            <person name="Daum C."/>
            <person name="Ng V."/>
            <person name="Clum A."/>
            <person name="Steindorff A."/>
            <person name="Ohm R.A."/>
            <person name="Martin F."/>
            <person name="Silar P."/>
            <person name="Natvig D.O."/>
            <person name="Lalanne C."/>
            <person name="Gautier V."/>
            <person name="Ament-Velasquez S.L."/>
            <person name="Kruys A."/>
            <person name="Hutchinson M.I."/>
            <person name="Powell A.J."/>
            <person name="Barry K."/>
            <person name="Miller A.N."/>
            <person name="Grigoriev I.V."/>
            <person name="Debuchy R."/>
            <person name="Gladieux P."/>
            <person name="Hiltunen Thoren M."/>
            <person name="Johannesson H."/>
        </authorList>
    </citation>
    <scope>NUCLEOTIDE SEQUENCE</scope>
    <source>
        <strain evidence="2">CBS 359.72</strain>
    </source>
</reference>
<sequence length="664" mass="74650">MLITQASTWLALLSEYKRSGSKDVIDMAAEFARASIQRLNNLGVVFWSRYERTGEMADLEEAIRMARQAVESTPHDHQDRSRWMSNLGNKLQRRYKRTGEMADLEEAIEMARQAVESTPHDHPDRARLMNNLGIMFKSRYERTGEIADLEEAIEMARQAVKSTPYDHPDRARCLNNLGDKLESWHKQTGEVAGLEEASLCFYNAWYCQTAIPFDRVKAAARCLTLLATQAKVDTAIQLGQDLLDRNDQQFVMSIFAGVAADVCSFLLMSNRPAEALEYLEKGRAVIIGQLVDARSDLSSLEQQYPDIARRYIYLRDEVNIPVNRLEQDIGRAQVIERRREAVAELNACIREIRGITGNKRFLLGQTMAEIQERAVGGTIVVVNITGLRSDAILVSRAAIKTLNLPQLLASDVLAWLGKKWTGREVRRRERPQKNREYLEYLTCTDDRANDLPRIWWIGTGLGSSMPFYTARIHSPSSTENVFSRAISSYTPSIKALGYTQHRSRATGRAEGSLLIATMPTTPPRDHIDPSNSGLVLQKQGEGQEAEQDRLTVHRISELSLAHAYIAYLSACSTAENTSTELSDEVIHVVSGFRVAGFPHVVGCLWPSVDRICADVASKFYESLQGGKRWDGRAVAWAVREAVLAVREAEMEMPLVWAQFVHFGA</sequence>
<dbReference type="PANTHER" id="PTHR19959">
    <property type="entry name" value="KINESIN LIGHT CHAIN"/>
    <property type="match status" value="1"/>
</dbReference>
<dbReference type="Pfam" id="PF13374">
    <property type="entry name" value="TPR_10"/>
    <property type="match status" value="3"/>
</dbReference>
<dbReference type="AlphaFoldDB" id="A0AAN7CLV3"/>
<organism evidence="2 3">
    <name type="scientific">Corynascus novoguineensis</name>
    <dbReference type="NCBI Taxonomy" id="1126955"/>
    <lineage>
        <taxon>Eukaryota</taxon>
        <taxon>Fungi</taxon>
        <taxon>Dikarya</taxon>
        <taxon>Ascomycota</taxon>
        <taxon>Pezizomycotina</taxon>
        <taxon>Sordariomycetes</taxon>
        <taxon>Sordariomycetidae</taxon>
        <taxon>Sordariales</taxon>
        <taxon>Chaetomiaceae</taxon>
        <taxon>Corynascus</taxon>
    </lineage>
</organism>
<dbReference type="PANTHER" id="PTHR19959:SF119">
    <property type="entry name" value="FUNGAL LIPASE-LIKE DOMAIN-CONTAINING PROTEIN"/>
    <property type="match status" value="1"/>
</dbReference>
<evidence type="ECO:0000313" key="3">
    <source>
        <dbReference type="Proteomes" id="UP001303647"/>
    </source>
</evidence>
<dbReference type="InterPro" id="IPR011990">
    <property type="entry name" value="TPR-like_helical_dom_sf"/>
</dbReference>
<evidence type="ECO:0000259" key="1">
    <source>
        <dbReference type="Pfam" id="PF12770"/>
    </source>
</evidence>
<dbReference type="Proteomes" id="UP001303647">
    <property type="component" value="Unassembled WGS sequence"/>
</dbReference>
<dbReference type="EMBL" id="MU857763">
    <property type="protein sequence ID" value="KAK4244031.1"/>
    <property type="molecule type" value="Genomic_DNA"/>
</dbReference>
<dbReference type="Pfam" id="PF12770">
    <property type="entry name" value="CHAT"/>
    <property type="match status" value="1"/>
</dbReference>
<proteinExistence type="predicted"/>
<name>A0AAN7CLV3_9PEZI</name>
<protein>
    <submittedName>
        <fullName evidence="2">CHAT domain-containing protein</fullName>
    </submittedName>
</protein>